<organism evidence="4 5">
    <name type="scientific">Sphingopyxis fribergensis</name>
    <dbReference type="NCBI Taxonomy" id="1515612"/>
    <lineage>
        <taxon>Bacteria</taxon>
        <taxon>Pseudomonadati</taxon>
        <taxon>Pseudomonadota</taxon>
        <taxon>Alphaproteobacteria</taxon>
        <taxon>Sphingomonadales</taxon>
        <taxon>Sphingomonadaceae</taxon>
        <taxon>Sphingopyxis</taxon>
    </lineage>
</organism>
<feature type="transmembrane region" description="Helical" evidence="2">
    <location>
        <begin position="188"/>
        <end position="208"/>
    </location>
</feature>
<keyword evidence="2" id="KW-0472">Membrane</keyword>
<evidence type="ECO:0000313" key="5">
    <source>
        <dbReference type="Proteomes" id="UP000030907"/>
    </source>
</evidence>
<dbReference type="KEGG" id="sphk:SKP52_03275"/>
<dbReference type="OrthoDB" id="159246at2"/>
<evidence type="ECO:0000259" key="3">
    <source>
        <dbReference type="Pfam" id="PF12804"/>
    </source>
</evidence>
<keyword evidence="2" id="KW-1133">Transmembrane helix</keyword>
<reference evidence="4 5" key="1">
    <citation type="journal article" date="2015" name="Int. J. Syst. Evol. Microbiol.">
        <title>Description of Sphingopyxis fribergensis sp. nov. - a soil bacterium with the ability to degrade styrene and phenylacetic acid.</title>
        <authorList>
            <person name="Oelschlagel M."/>
            <person name="Ruckert C."/>
            <person name="Kalinowski J."/>
            <person name="Schmidt G."/>
            <person name="Schlomann M."/>
            <person name="Tischler D."/>
        </authorList>
    </citation>
    <scope>NUCLEOTIDE SEQUENCE [LARGE SCALE GENOMIC DNA]</scope>
    <source>
        <strain evidence="4 5">Kp5.2</strain>
    </source>
</reference>
<proteinExistence type="predicted"/>
<dbReference type="SUPFAM" id="SSF53448">
    <property type="entry name" value="Nucleotide-diphospho-sugar transferases"/>
    <property type="match status" value="1"/>
</dbReference>
<dbReference type="Proteomes" id="UP000030907">
    <property type="component" value="Chromosome"/>
</dbReference>
<dbReference type="STRING" id="1515612.SKP52_03275"/>
<keyword evidence="5" id="KW-1185">Reference proteome</keyword>
<accession>A0A0A7PCA0</accession>
<dbReference type="InterPro" id="IPR029044">
    <property type="entry name" value="Nucleotide-diphossugar_trans"/>
</dbReference>
<dbReference type="AlphaFoldDB" id="A0A0A7PCA0"/>
<dbReference type="InterPro" id="IPR025877">
    <property type="entry name" value="MobA-like_NTP_Trfase"/>
</dbReference>
<dbReference type="HOGENOM" id="CLU_071013_0_0_5"/>
<gene>
    <name evidence="4" type="ORF">SKP52_03275</name>
</gene>
<dbReference type="EMBL" id="CP009122">
    <property type="protein sequence ID" value="AJA07584.1"/>
    <property type="molecule type" value="Genomic_DNA"/>
</dbReference>
<dbReference type="RefSeq" id="WP_039571677.1">
    <property type="nucleotide sequence ID" value="NZ_CP009122.1"/>
</dbReference>
<keyword evidence="2" id="KW-0812">Transmembrane</keyword>
<protein>
    <recommendedName>
        <fullName evidence="3">MobA-like NTP transferase domain-containing protein</fullName>
    </recommendedName>
</protein>
<feature type="domain" description="MobA-like NTP transferase" evidence="3">
    <location>
        <begin position="27"/>
        <end position="135"/>
    </location>
</feature>
<dbReference type="GO" id="GO:0016779">
    <property type="term" value="F:nucleotidyltransferase activity"/>
    <property type="evidence" value="ECO:0007669"/>
    <property type="project" value="UniProtKB-ARBA"/>
</dbReference>
<dbReference type="Gene3D" id="3.90.550.10">
    <property type="entry name" value="Spore Coat Polysaccharide Biosynthesis Protein SpsA, Chain A"/>
    <property type="match status" value="1"/>
</dbReference>
<keyword evidence="1" id="KW-0460">Magnesium</keyword>
<sequence>MSSSIPAIVLAGSRPGPDPLLTGTSVSTKALLPIGGHAMLVHVVRALRGSPLIGPITILAQNSAELAAEPGLAGLAGLHFVDSGQGISSSLAAALPPGDDPLLVTTADNVLLMPTMVAEFLAGAEDSDVAVAMVERDVLLARYPESKRTWLKFRGGWWSGANMFRLRGRRVLPLLDFWGRIERDRKKGLKIVAAFGPWLLIGALLRLFTIRQGVARAGLRFGLKAKVVPMSEPEACIDADKPADIELIEAIFAARREAAIGQPL</sequence>
<name>A0A0A7PCA0_9SPHN</name>
<dbReference type="Pfam" id="PF12804">
    <property type="entry name" value="NTP_transf_3"/>
    <property type="match status" value="1"/>
</dbReference>
<evidence type="ECO:0000313" key="4">
    <source>
        <dbReference type="EMBL" id="AJA07584.1"/>
    </source>
</evidence>
<evidence type="ECO:0000256" key="2">
    <source>
        <dbReference type="SAM" id="Phobius"/>
    </source>
</evidence>
<evidence type="ECO:0000256" key="1">
    <source>
        <dbReference type="ARBA" id="ARBA00022842"/>
    </source>
</evidence>